<keyword evidence="3" id="KW-1185">Reference proteome</keyword>
<dbReference type="PANTHER" id="PTHR43591">
    <property type="entry name" value="METHYLTRANSFERASE"/>
    <property type="match status" value="1"/>
</dbReference>
<organism evidence="2 3">
    <name type="scientific">Deinococcus ficus</name>
    <dbReference type="NCBI Taxonomy" id="317577"/>
    <lineage>
        <taxon>Bacteria</taxon>
        <taxon>Thermotogati</taxon>
        <taxon>Deinococcota</taxon>
        <taxon>Deinococci</taxon>
        <taxon>Deinococcales</taxon>
        <taxon>Deinococcaceae</taxon>
        <taxon>Deinococcus</taxon>
    </lineage>
</organism>
<dbReference type="Proteomes" id="UP000259030">
    <property type="component" value="Plasmid pDFI1"/>
</dbReference>
<keyword evidence="2" id="KW-0614">Plasmid</keyword>
<reference evidence="2 3" key="1">
    <citation type="submission" date="2017-05" db="EMBL/GenBank/DDBJ databases">
        <title>The complete genome sequence of Deinococcus ficus isolated from the rhizosphere of the Ficus religiosa L. in Taiwan.</title>
        <authorList>
            <person name="Wu K.-M."/>
            <person name="Liao T.-L."/>
            <person name="Liu Y.-M."/>
            <person name="Young C.-C."/>
            <person name="Tsai S.-F."/>
        </authorList>
    </citation>
    <scope>NUCLEOTIDE SEQUENCE [LARGE SCALE GENOMIC DNA]</scope>
    <source>
        <strain evidence="2 3">CC-FR2-10</strain>
        <plasmid evidence="3">pdfi1</plasmid>
    </source>
</reference>
<dbReference type="SUPFAM" id="SSF53335">
    <property type="entry name" value="S-adenosyl-L-methionine-dependent methyltransferases"/>
    <property type="match status" value="1"/>
</dbReference>
<dbReference type="InterPro" id="IPR029063">
    <property type="entry name" value="SAM-dependent_MTases_sf"/>
</dbReference>
<feature type="domain" description="Methyltransferase type 12" evidence="1">
    <location>
        <begin position="50"/>
        <end position="145"/>
    </location>
</feature>
<dbReference type="GO" id="GO:0008168">
    <property type="term" value="F:methyltransferase activity"/>
    <property type="evidence" value="ECO:0007669"/>
    <property type="project" value="UniProtKB-KW"/>
</dbReference>
<gene>
    <name evidence="2" type="ORF">DFI_14440</name>
</gene>
<proteinExistence type="predicted"/>
<dbReference type="AlphaFoldDB" id="A0A221T0G8"/>
<dbReference type="InterPro" id="IPR013217">
    <property type="entry name" value="Methyltransf_12"/>
</dbReference>
<dbReference type="Gene3D" id="3.40.50.150">
    <property type="entry name" value="Vaccinia Virus protein VP39"/>
    <property type="match status" value="1"/>
</dbReference>
<keyword evidence="2" id="KW-0808">Transferase</keyword>
<dbReference type="CDD" id="cd02440">
    <property type="entry name" value="AdoMet_MTases"/>
    <property type="match status" value="1"/>
</dbReference>
<dbReference type="PANTHER" id="PTHR43591:SF99">
    <property type="entry name" value="OS06G0646000 PROTEIN"/>
    <property type="match status" value="1"/>
</dbReference>
<dbReference type="EMBL" id="CP021082">
    <property type="protein sequence ID" value="ASN82385.1"/>
    <property type="molecule type" value="Genomic_DNA"/>
</dbReference>
<protein>
    <submittedName>
        <fullName evidence="2">Methyltransferase</fullName>
    </submittedName>
</protein>
<keyword evidence="2" id="KW-0489">Methyltransferase</keyword>
<dbReference type="GO" id="GO:0032259">
    <property type="term" value="P:methylation"/>
    <property type="evidence" value="ECO:0007669"/>
    <property type="project" value="UniProtKB-KW"/>
</dbReference>
<dbReference type="KEGG" id="dfc:DFI_14440"/>
<evidence type="ECO:0000259" key="1">
    <source>
        <dbReference type="Pfam" id="PF08242"/>
    </source>
</evidence>
<geneLocation type="plasmid" evidence="3">
    <name>pdfi1</name>
</geneLocation>
<name>A0A221T0G8_9DEIO</name>
<dbReference type="RefSeq" id="WP_051308056.1">
    <property type="nucleotide sequence ID" value="NZ_CP021082.1"/>
</dbReference>
<evidence type="ECO:0000313" key="2">
    <source>
        <dbReference type="EMBL" id="ASN82385.1"/>
    </source>
</evidence>
<sequence length="235" mass="24775">MPGRPDPFSDPAVATSYAAQTRAKVPGLDDLHRMVTLLLAEQAPAGARMLVVGAGGGLELSAMAGAQPGWHFTGVDPSPVMLTQARQATAAAGDRIDLIEGRVDLAPQGPYDGATCLLTLHFLDRAERLHTLREIRRRLRPGARLVVAHHAPPAAGAEQWLARSVRFGDPAAAAQAAAAGERMAQLLPLCSPAEEEDLLREAGFADVALFYAALSFRGWVAVRGGDPGHTEESPV</sequence>
<accession>A0A221T0G8</accession>
<evidence type="ECO:0000313" key="3">
    <source>
        <dbReference type="Proteomes" id="UP000259030"/>
    </source>
</evidence>
<dbReference type="Pfam" id="PF08242">
    <property type="entry name" value="Methyltransf_12"/>
    <property type="match status" value="1"/>
</dbReference>